<gene>
    <name evidence="3" type="ORF">S01H4_19286</name>
</gene>
<dbReference type="GO" id="GO:0080120">
    <property type="term" value="P:CAAX-box protein maturation"/>
    <property type="evidence" value="ECO:0007669"/>
    <property type="project" value="UniProtKB-ARBA"/>
</dbReference>
<dbReference type="EMBL" id="BART01008588">
    <property type="protein sequence ID" value="GAG55453.1"/>
    <property type="molecule type" value="Genomic_DNA"/>
</dbReference>
<accession>X0Z4X7</accession>
<proteinExistence type="predicted"/>
<feature type="transmembrane region" description="Helical" evidence="1">
    <location>
        <begin position="80"/>
        <end position="107"/>
    </location>
</feature>
<feature type="transmembrane region" description="Helical" evidence="1">
    <location>
        <begin position="38"/>
        <end position="59"/>
    </location>
</feature>
<evidence type="ECO:0000259" key="2">
    <source>
        <dbReference type="Pfam" id="PF02517"/>
    </source>
</evidence>
<name>X0Z4X7_9ZZZZ</name>
<dbReference type="AlphaFoldDB" id="X0Z4X7"/>
<evidence type="ECO:0000313" key="3">
    <source>
        <dbReference type="EMBL" id="GAG55453.1"/>
    </source>
</evidence>
<feature type="transmembrane region" description="Helical" evidence="1">
    <location>
        <begin position="113"/>
        <end position="136"/>
    </location>
</feature>
<feature type="domain" description="CAAX prenyl protease 2/Lysostaphin resistance protein A-like" evidence="2">
    <location>
        <begin position="40"/>
        <end position="126"/>
    </location>
</feature>
<dbReference type="Pfam" id="PF02517">
    <property type="entry name" value="Rce1-like"/>
    <property type="match status" value="1"/>
</dbReference>
<protein>
    <recommendedName>
        <fullName evidence="2">CAAX prenyl protease 2/Lysostaphin resistance protein A-like domain-containing protein</fullName>
    </recommendedName>
</protein>
<comment type="caution">
    <text evidence="3">The sequence shown here is derived from an EMBL/GenBank/DDBJ whole genome shotgun (WGS) entry which is preliminary data.</text>
</comment>
<reference evidence="3" key="1">
    <citation type="journal article" date="2014" name="Front. Microbiol.">
        <title>High frequency of phylogenetically diverse reductive dehalogenase-homologous genes in deep subseafloor sedimentary metagenomes.</title>
        <authorList>
            <person name="Kawai M."/>
            <person name="Futagami T."/>
            <person name="Toyoda A."/>
            <person name="Takaki Y."/>
            <person name="Nishi S."/>
            <person name="Hori S."/>
            <person name="Arai W."/>
            <person name="Tsubouchi T."/>
            <person name="Morono Y."/>
            <person name="Uchiyama I."/>
            <person name="Ito T."/>
            <person name="Fujiyama A."/>
            <person name="Inagaki F."/>
            <person name="Takami H."/>
        </authorList>
    </citation>
    <scope>NUCLEOTIDE SEQUENCE</scope>
    <source>
        <strain evidence="3">Expedition CK06-06</strain>
    </source>
</reference>
<keyword evidence="1" id="KW-1133">Transmembrane helix</keyword>
<keyword evidence="1" id="KW-0812">Transmembrane</keyword>
<dbReference type="InterPro" id="IPR003675">
    <property type="entry name" value="Rce1/LyrA-like_dom"/>
</dbReference>
<keyword evidence="1" id="KW-0472">Membrane</keyword>
<sequence length="138" mass="15726">MDAVGVPDYMPFWLDPRIDVANTDMAVLSPGFNPQGKYILILLMAVTLFLNILTEELYFRAWILPKLSKYGNWGWVMNGTLFAFYHTFQIWLLPSLLIVSLAFAFIFYKSQSIWPVFAAHLVMNLLVGLLGVLSLMMG</sequence>
<dbReference type="GO" id="GO:0004175">
    <property type="term" value="F:endopeptidase activity"/>
    <property type="evidence" value="ECO:0007669"/>
    <property type="project" value="UniProtKB-ARBA"/>
</dbReference>
<evidence type="ECO:0000256" key="1">
    <source>
        <dbReference type="SAM" id="Phobius"/>
    </source>
</evidence>
<organism evidence="3">
    <name type="scientific">marine sediment metagenome</name>
    <dbReference type="NCBI Taxonomy" id="412755"/>
    <lineage>
        <taxon>unclassified sequences</taxon>
        <taxon>metagenomes</taxon>
        <taxon>ecological metagenomes</taxon>
    </lineage>
</organism>